<evidence type="ECO:0000313" key="1">
    <source>
        <dbReference type="EMBL" id="MBW0524480.1"/>
    </source>
</evidence>
<dbReference type="Proteomes" id="UP000765509">
    <property type="component" value="Unassembled WGS sequence"/>
</dbReference>
<dbReference type="AlphaFoldDB" id="A0A9Q3ESQ5"/>
<evidence type="ECO:0000313" key="2">
    <source>
        <dbReference type="Proteomes" id="UP000765509"/>
    </source>
</evidence>
<reference evidence="1" key="1">
    <citation type="submission" date="2021-03" db="EMBL/GenBank/DDBJ databases">
        <title>Draft genome sequence of rust myrtle Austropuccinia psidii MF-1, a brazilian biotype.</title>
        <authorList>
            <person name="Quecine M.C."/>
            <person name="Pachon D.M.R."/>
            <person name="Bonatelli M.L."/>
            <person name="Correr F.H."/>
            <person name="Franceschini L.M."/>
            <person name="Leite T.F."/>
            <person name="Margarido G.R.A."/>
            <person name="Almeida C.A."/>
            <person name="Ferrarezi J.A."/>
            <person name="Labate C.A."/>
        </authorList>
    </citation>
    <scope>NUCLEOTIDE SEQUENCE</scope>
    <source>
        <strain evidence="1">MF-1</strain>
    </source>
</reference>
<name>A0A9Q3ESQ5_9BASI</name>
<dbReference type="EMBL" id="AVOT02031074">
    <property type="protein sequence ID" value="MBW0524480.1"/>
    <property type="molecule type" value="Genomic_DNA"/>
</dbReference>
<sequence>MFFHIDKILALHLGYLGVPRNQQEIPELFKGRRSGSGSHCGWNNTEGNHSHTSIHLPVQQEPQIRGLEGYGLSSSAPPASQRLVPVENARREVKPGITLGINWSKLKEDMSQRDTLQRNYENIQSF</sequence>
<protein>
    <submittedName>
        <fullName evidence="1">Uncharacterized protein</fullName>
    </submittedName>
</protein>
<comment type="caution">
    <text evidence="1">The sequence shown here is derived from an EMBL/GenBank/DDBJ whole genome shotgun (WGS) entry which is preliminary data.</text>
</comment>
<organism evidence="1 2">
    <name type="scientific">Austropuccinia psidii MF-1</name>
    <dbReference type="NCBI Taxonomy" id="1389203"/>
    <lineage>
        <taxon>Eukaryota</taxon>
        <taxon>Fungi</taxon>
        <taxon>Dikarya</taxon>
        <taxon>Basidiomycota</taxon>
        <taxon>Pucciniomycotina</taxon>
        <taxon>Pucciniomycetes</taxon>
        <taxon>Pucciniales</taxon>
        <taxon>Sphaerophragmiaceae</taxon>
        <taxon>Austropuccinia</taxon>
    </lineage>
</organism>
<gene>
    <name evidence="1" type="ORF">O181_064195</name>
</gene>
<accession>A0A9Q3ESQ5</accession>
<proteinExistence type="predicted"/>
<keyword evidence="2" id="KW-1185">Reference proteome</keyword>